<proteinExistence type="predicted"/>
<evidence type="ECO:0000313" key="2">
    <source>
        <dbReference type="EMBL" id="ETN83829.1"/>
    </source>
</evidence>
<dbReference type="KEGG" id="nai:NECAME_07192"/>
<gene>
    <name evidence="2" type="ORF">NECAME_07192</name>
</gene>
<evidence type="ECO:0000259" key="1">
    <source>
        <dbReference type="Pfam" id="PF03522"/>
    </source>
</evidence>
<sequence length="78" mass="8691">MRMAYSITRGTSLLVCGNVLITEDTTQLSKQLETARHTDETSQKNLRKQGIKGVCKSVVARTLEDGCDMLCQLWTSVQ</sequence>
<dbReference type="Proteomes" id="UP000053676">
    <property type="component" value="Unassembled WGS sequence"/>
</dbReference>
<protein>
    <recommendedName>
        <fullName evidence="1">SLC12A transporter C-terminal domain-containing protein</fullName>
    </recommendedName>
</protein>
<organism evidence="2 3">
    <name type="scientific">Necator americanus</name>
    <name type="common">Human hookworm</name>
    <dbReference type="NCBI Taxonomy" id="51031"/>
    <lineage>
        <taxon>Eukaryota</taxon>
        <taxon>Metazoa</taxon>
        <taxon>Ecdysozoa</taxon>
        <taxon>Nematoda</taxon>
        <taxon>Chromadorea</taxon>
        <taxon>Rhabditida</taxon>
        <taxon>Rhabditina</taxon>
        <taxon>Rhabditomorpha</taxon>
        <taxon>Strongyloidea</taxon>
        <taxon>Ancylostomatidae</taxon>
        <taxon>Bunostominae</taxon>
        <taxon>Necator</taxon>
    </lineage>
</organism>
<dbReference type="GO" id="GO:0016020">
    <property type="term" value="C:membrane"/>
    <property type="evidence" value="ECO:0007669"/>
    <property type="project" value="InterPro"/>
</dbReference>
<name>W2TQ92_NECAM</name>
<dbReference type="InterPro" id="IPR018491">
    <property type="entry name" value="SLC12_C"/>
</dbReference>
<dbReference type="GO" id="GO:0022857">
    <property type="term" value="F:transmembrane transporter activity"/>
    <property type="evidence" value="ECO:0007669"/>
    <property type="project" value="InterPro"/>
</dbReference>
<dbReference type="AlphaFoldDB" id="W2TQ92"/>
<evidence type="ECO:0000313" key="3">
    <source>
        <dbReference type="Proteomes" id="UP000053676"/>
    </source>
</evidence>
<dbReference type="Pfam" id="PF03522">
    <property type="entry name" value="SLC12"/>
    <property type="match status" value="1"/>
</dbReference>
<accession>W2TQ92</accession>
<reference evidence="3" key="1">
    <citation type="journal article" date="2014" name="Nat. Genet.">
        <title>Genome of the human hookworm Necator americanus.</title>
        <authorList>
            <person name="Tang Y.T."/>
            <person name="Gao X."/>
            <person name="Rosa B.A."/>
            <person name="Abubucker S."/>
            <person name="Hallsworth-Pepin K."/>
            <person name="Martin J."/>
            <person name="Tyagi R."/>
            <person name="Heizer E."/>
            <person name="Zhang X."/>
            <person name="Bhonagiri-Palsikar V."/>
            <person name="Minx P."/>
            <person name="Warren W.C."/>
            <person name="Wang Q."/>
            <person name="Zhan B."/>
            <person name="Hotez P.J."/>
            <person name="Sternberg P.W."/>
            <person name="Dougall A."/>
            <person name="Gaze S.T."/>
            <person name="Mulvenna J."/>
            <person name="Sotillo J."/>
            <person name="Ranganathan S."/>
            <person name="Rabelo E.M."/>
            <person name="Wilson R.K."/>
            <person name="Felgner P.L."/>
            <person name="Bethony J."/>
            <person name="Hawdon J.M."/>
            <person name="Gasser R.B."/>
            <person name="Loukas A."/>
            <person name="Mitreva M."/>
        </authorList>
    </citation>
    <scope>NUCLEOTIDE SEQUENCE [LARGE SCALE GENOMIC DNA]</scope>
</reference>
<dbReference type="EMBL" id="KI658080">
    <property type="protein sequence ID" value="ETN83829.1"/>
    <property type="molecule type" value="Genomic_DNA"/>
</dbReference>
<keyword evidence="3" id="KW-1185">Reference proteome</keyword>
<dbReference type="GO" id="GO:0006811">
    <property type="term" value="P:monoatomic ion transport"/>
    <property type="evidence" value="ECO:0007669"/>
    <property type="project" value="InterPro"/>
</dbReference>
<feature type="domain" description="SLC12A transporter C-terminal" evidence="1">
    <location>
        <begin position="3"/>
        <end position="73"/>
    </location>
</feature>